<accession>A0A542SM89</accession>
<dbReference type="Proteomes" id="UP000316181">
    <property type="component" value="Unassembled WGS sequence"/>
</dbReference>
<sequence>MTATAPHTRFRAIAVGLALYVGAILVMTLSDHSPAGLIWRAARAATSLGIPMSFDAAEQLGNIGIFIPLGIFAQAFVQERFPGLSPAERWLRAAAITLAGCALSSCVEALQGILLPARVPSLHDVALNTLGTALGAAGACAWSIVRAPRRGR</sequence>
<dbReference type="AlphaFoldDB" id="A0A542SM89"/>
<evidence type="ECO:0000256" key="1">
    <source>
        <dbReference type="SAM" id="Phobius"/>
    </source>
</evidence>
<feature type="transmembrane region" description="Helical" evidence="1">
    <location>
        <begin position="12"/>
        <end position="30"/>
    </location>
</feature>
<dbReference type="EMBL" id="VFNV01000001">
    <property type="protein sequence ID" value="TQK75733.1"/>
    <property type="molecule type" value="Genomic_DNA"/>
</dbReference>
<comment type="caution">
    <text evidence="3">The sequence shown here is derived from an EMBL/GenBank/DDBJ whole genome shotgun (WGS) entry which is preliminary data.</text>
</comment>
<dbReference type="OrthoDB" id="3787741at2"/>
<proteinExistence type="predicted"/>
<reference evidence="3 4" key="1">
    <citation type="submission" date="2019-06" db="EMBL/GenBank/DDBJ databases">
        <title>Sequencing the genomes of 1000 actinobacteria strains.</title>
        <authorList>
            <person name="Klenk H.-P."/>
        </authorList>
    </citation>
    <scope>NUCLEOTIDE SEQUENCE [LARGE SCALE GENOMIC DNA]</scope>
    <source>
        <strain evidence="3 4">DSM 10596</strain>
    </source>
</reference>
<feature type="transmembrane region" description="Helical" evidence="1">
    <location>
        <begin position="90"/>
        <end position="113"/>
    </location>
</feature>
<evidence type="ECO:0000259" key="2">
    <source>
        <dbReference type="Pfam" id="PF04892"/>
    </source>
</evidence>
<protein>
    <submittedName>
        <fullName evidence="3">VanZ like protein</fullName>
    </submittedName>
</protein>
<keyword evidence="1" id="KW-1133">Transmembrane helix</keyword>
<feature type="transmembrane region" description="Helical" evidence="1">
    <location>
        <begin position="60"/>
        <end position="78"/>
    </location>
</feature>
<dbReference type="RefSeq" id="WP_142111096.1">
    <property type="nucleotide sequence ID" value="NZ_BAAATB010000008.1"/>
</dbReference>
<keyword evidence="4" id="KW-1185">Reference proteome</keyword>
<feature type="transmembrane region" description="Helical" evidence="1">
    <location>
        <begin position="125"/>
        <end position="145"/>
    </location>
</feature>
<organism evidence="3 4">
    <name type="scientific">Rarobacter incanus</name>
    <dbReference type="NCBI Taxonomy" id="153494"/>
    <lineage>
        <taxon>Bacteria</taxon>
        <taxon>Bacillati</taxon>
        <taxon>Actinomycetota</taxon>
        <taxon>Actinomycetes</taxon>
        <taxon>Micrococcales</taxon>
        <taxon>Rarobacteraceae</taxon>
        <taxon>Rarobacter</taxon>
    </lineage>
</organism>
<keyword evidence="1" id="KW-0472">Membrane</keyword>
<evidence type="ECO:0000313" key="3">
    <source>
        <dbReference type="EMBL" id="TQK75733.1"/>
    </source>
</evidence>
<gene>
    <name evidence="3" type="ORF">FB389_0367</name>
</gene>
<keyword evidence="1" id="KW-0812">Transmembrane</keyword>
<dbReference type="InterPro" id="IPR006976">
    <property type="entry name" value="VanZ-like"/>
</dbReference>
<dbReference type="Pfam" id="PF04892">
    <property type="entry name" value="VanZ"/>
    <property type="match status" value="1"/>
</dbReference>
<name>A0A542SM89_9MICO</name>
<feature type="domain" description="VanZ-like" evidence="2">
    <location>
        <begin position="37"/>
        <end position="139"/>
    </location>
</feature>
<evidence type="ECO:0000313" key="4">
    <source>
        <dbReference type="Proteomes" id="UP000316181"/>
    </source>
</evidence>